<evidence type="ECO:0000313" key="1">
    <source>
        <dbReference type="EMBL" id="GAA2348651.1"/>
    </source>
</evidence>
<proteinExistence type="predicted"/>
<evidence type="ECO:0000313" key="2">
    <source>
        <dbReference type="Proteomes" id="UP001501444"/>
    </source>
</evidence>
<organism evidence="1 2">
    <name type="scientific">Dactylosporangium salmoneum</name>
    <dbReference type="NCBI Taxonomy" id="53361"/>
    <lineage>
        <taxon>Bacteria</taxon>
        <taxon>Bacillati</taxon>
        <taxon>Actinomycetota</taxon>
        <taxon>Actinomycetes</taxon>
        <taxon>Micromonosporales</taxon>
        <taxon>Micromonosporaceae</taxon>
        <taxon>Dactylosporangium</taxon>
    </lineage>
</organism>
<dbReference type="EMBL" id="BAAARV010000027">
    <property type="protein sequence ID" value="GAA2348651.1"/>
    <property type="molecule type" value="Genomic_DNA"/>
</dbReference>
<keyword evidence="2" id="KW-1185">Reference proteome</keyword>
<dbReference type="PROSITE" id="PS51318">
    <property type="entry name" value="TAT"/>
    <property type="match status" value="1"/>
</dbReference>
<sequence>MNEMTMRRRGLLAAVTGGMAVLAVVGAASLIHNAAGSPAASAPSAPSAPAAPPLGTCTFVDEPIPGGPRNVLTDGVLSDRGGKVYVVPGGHGFDVYQGGGAPRRVTVPPGLQAVYMAVDARGDVLGGDQYKPWIFRDGAFRELPLPAGTKEVREARMNERGDVAVLLGIGGPSGDLSAMKVAVWPAAMPPALTVYELPRATVTLGGISDDGMVAAAYKREVDGRAVSGAVAWLPDGTRRDLPTAGADTTMTDVNGDWIIGGSSRWNVRTGSLDQVTGILARKVDKFGRVFGEAPNLAPPHPAVWVNGTVTWLPTDPKRPLGMMGQISTDGTRITSVLQADNPPDPRPVVWTCA</sequence>
<accession>A0ABP5TAP0</accession>
<dbReference type="RefSeq" id="WP_344613686.1">
    <property type="nucleotide sequence ID" value="NZ_BAAARV010000027.1"/>
</dbReference>
<reference evidence="2" key="1">
    <citation type="journal article" date="2019" name="Int. J. Syst. Evol. Microbiol.">
        <title>The Global Catalogue of Microorganisms (GCM) 10K type strain sequencing project: providing services to taxonomists for standard genome sequencing and annotation.</title>
        <authorList>
            <consortium name="The Broad Institute Genomics Platform"/>
            <consortium name="The Broad Institute Genome Sequencing Center for Infectious Disease"/>
            <person name="Wu L."/>
            <person name="Ma J."/>
        </authorList>
    </citation>
    <scope>NUCLEOTIDE SEQUENCE [LARGE SCALE GENOMIC DNA]</scope>
    <source>
        <strain evidence="2">JCM 3272</strain>
    </source>
</reference>
<comment type="caution">
    <text evidence="1">The sequence shown here is derived from an EMBL/GenBank/DDBJ whole genome shotgun (WGS) entry which is preliminary data.</text>
</comment>
<dbReference type="InterPro" id="IPR006311">
    <property type="entry name" value="TAT_signal"/>
</dbReference>
<dbReference type="Proteomes" id="UP001501444">
    <property type="component" value="Unassembled WGS sequence"/>
</dbReference>
<gene>
    <name evidence="1" type="ORF">GCM10010170_037340</name>
</gene>
<name>A0ABP5TAP0_9ACTN</name>
<protein>
    <submittedName>
        <fullName evidence="1">Uncharacterized protein</fullName>
    </submittedName>
</protein>